<comment type="caution">
    <text evidence="3">The sequence shown here is derived from an EMBL/GenBank/DDBJ whole genome shotgun (WGS) entry which is preliminary data.</text>
</comment>
<name>A0A2K1QNT5_9PEZI</name>
<proteinExistence type="predicted"/>
<feature type="signal peptide" evidence="2">
    <location>
        <begin position="1"/>
        <end position="21"/>
    </location>
</feature>
<sequence length="431" mass="42581">MTRFTFAAFTCLLLISRTSLAQSGLGGAGDNAIATAQTPASTVPSTVLTVRVSASEAITSATFNPDDATSSTSTRTTTNTRILPRPFIPRTDTIFNTPNFPEPTDSQPTGEQRPGTQPSQNPEPNPSAPAGYDGEGPPPPPAPADPSLIYAPQPTPVGSMNNAPTPIKGNQGAPPGPGPDDTDAPTATSFALTTDSAGASVAVTGESTIPLATYPVIQSSDQPLPTPTLSPSAGPPLPDGTILDSPPHNTPVGGAASIAIAPGVTVSADPARGGAYVLDGTPLAIGRTITRGAGASATRVAVQTPEEGGGKIRIVVQGPSSTLTTGLVTGSGPGGSSVVKESSRPAETTGMVGGGRTVTASFGVAFGTSGIATATGSRSGILTGRASGTVTGARPSISQGGVAGGMGRKPLREVSVLCMIAFVGVGMVVVL</sequence>
<feature type="region of interest" description="Disordered" evidence="1">
    <location>
        <begin position="62"/>
        <end position="188"/>
    </location>
</feature>
<evidence type="ECO:0000313" key="4">
    <source>
        <dbReference type="Proteomes" id="UP000243797"/>
    </source>
</evidence>
<gene>
    <name evidence="3" type="ORF">CAC42_4739</name>
</gene>
<reference evidence="3 4" key="1">
    <citation type="submission" date="2017-06" db="EMBL/GenBank/DDBJ databases">
        <title>Draft genome sequence of a variant of Elsinoe murrayae.</title>
        <authorList>
            <person name="Cheng Q."/>
        </authorList>
    </citation>
    <scope>NUCLEOTIDE SEQUENCE [LARGE SCALE GENOMIC DNA]</scope>
    <source>
        <strain evidence="3 4">CQ-2017a</strain>
    </source>
</reference>
<dbReference type="STRING" id="2082308.A0A2K1QNT5"/>
<feature type="compositionally biased region" description="Pro residues" evidence="1">
    <location>
        <begin position="224"/>
        <end position="238"/>
    </location>
</feature>
<feature type="region of interest" description="Disordered" evidence="1">
    <location>
        <begin position="218"/>
        <end position="254"/>
    </location>
</feature>
<evidence type="ECO:0000313" key="3">
    <source>
        <dbReference type="EMBL" id="PNS16775.1"/>
    </source>
</evidence>
<feature type="compositionally biased region" description="Polar residues" evidence="1">
    <location>
        <begin position="93"/>
        <end position="120"/>
    </location>
</feature>
<dbReference type="EMBL" id="NKHZ01000055">
    <property type="protein sequence ID" value="PNS16775.1"/>
    <property type="molecule type" value="Genomic_DNA"/>
</dbReference>
<accession>A0A2K1QNT5</accession>
<organism evidence="3 4">
    <name type="scientific">Sphaceloma murrayae</name>
    <dbReference type="NCBI Taxonomy" id="2082308"/>
    <lineage>
        <taxon>Eukaryota</taxon>
        <taxon>Fungi</taxon>
        <taxon>Dikarya</taxon>
        <taxon>Ascomycota</taxon>
        <taxon>Pezizomycotina</taxon>
        <taxon>Dothideomycetes</taxon>
        <taxon>Dothideomycetidae</taxon>
        <taxon>Myriangiales</taxon>
        <taxon>Elsinoaceae</taxon>
        <taxon>Sphaceloma</taxon>
    </lineage>
</organism>
<evidence type="ECO:0000256" key="1">
    <source>
        <dbReference type="SAM" id="MobiDB-lite"/>
    </source>
</evidence>
<feature type="compositionally biased region" description="Low complexity" evidence="1">
    <location>
        <begin position="69"/>
        <end position="81"/>
    </location>
</feature>
<feature type="chain" id="PRO_5014461609" evidence="2">
    <location>
        <begin position="22"/>
        <end position="431"/>
    </location>
</feature>
<feature type="region of interest" description="Disordered" evidence="1">
    <location>
        <begin position="328"/>
        <end position="354"/>
    </location>
</feature>
<evidence type="ECO:0000256" key="2">
    <source>
        <dbReference type="SAM" id="SignalP"/>
    </source>
</evidence>
<dbReference type="AlphaFoldDB" id="A0A2K1QNT5"/>
<keyword evidence="2" id="KW-0732">Signal</keyword>
<keyword evidence="4" id="KW-1185">Reference proteome</keyword>
<dbReference type="InParanoid" id="A0A2K1QNT5"/>
<protein>
    <submittedName>
        <fullName evidence="3">Uncharacterized protein</fullName>
    </submittedName>
</protein>
<dbReference type="Proteomes" id="UP000243797">
    <property type="component" value="Unassembled WGS sequence"/>
</dbReference>